<dbReference type="AlphaFoldDB" id="A0A2I0W7T5"/>
<organism evidence="2 3">
    <name type="scientific">Dendrobium catenatum</name>
    <dbReference type="NCBI Taxonomy" id="906689"/>
    <lineage>
        <taxon>Eukaryota</taxon>
        <taxon>Viridiplantae</taxon>
        <taxon>Streptophyta</taxon>
        <taxon>Embryophyta</taxon>
        <taxon>Tracheophyta</taxon>
        <taxon>Spermatophyta</taxon>
        <taxon>Magnoliopsida</taxon>
        <taxon>Liliopsida</taxon>
        <taxon>Asparagales</taxon>
        <taxon>Orchidaceae</taxon>
        <taxon>Epidendroideae</taxon>
        <taxon>Malaxideae</taxon>
        <taxon>Dendrobiinae</taxon>
        <taxon>Dendrobium</taxon>
    </lineage>
</organism>
<protein>
    <submittedName>
        <fullName evidence="2">Mannosylglycoprotein endo-beta-mannosidase</fullName>
    </submittedName>
</protein>
<reference evidence="2 3" key="1">
    <citation type="journal article" date="2016" name="Sci. Rep.">
        <title>The Dendrobium catenatum Lindl. genome sequence provides insights into polysaccharide synthase, floral development and adaptive evolution.</title>
        <authorList>
            <person name="Zhang G.Q."/>
            <person name="Xu Q."/>
            <person name="Bian C."/>
            <person name="Tsai W.C."/>
            <person name="Yeh C.M."/>
            <person name="Liu K.W."/>
            <person name="Yoshida K."/>
            <person name="Zhang L.S."/>
            <person name="Chang S.B."/>
            <person name="Chen F."/>
            <person name="Shi Y."/>
            <person name="Su Y.Y."/>
            <person name="Zhang Y.Q."/>
            <person name="Chen L.J."/>
            <person name="Yin Y."/>
            <person name="Lin M."/>
            <person name="Huang H."/>
            <person name="Deng H."/>
            <person name="Wang Z.W."/>
            <person name="Zhu S.L."/>
            <person name="Zhao X."/>
            <person name="Deng C."/>
            <person name="Niu S.C."/>
            <person name="Huang J."/>
            <person name="Wang M."/>
            <person name="Liu G.H."/>
            <person name="Yang H.J."/>
            <person name="Xiao X.J."/>
            <person name="Hsiao Y.Y."/>
            <person name="Wu W.L."/>
            <person name="Chen Y.Y."/>
            <person name="Mitsuda N."/>
            <person name="Ohme-Takagi M."/>
            <person name="Luo Y.B."/>
            <person name="Van de Peer Y."/>
            <person name="Liu Z.J."/>
        </authorList>
    </citation>
    <scope>NUCLEOTIDE SEQUENCE [LARGE SCALE GENOMIC DNA]</scope>
    <source>
        <tissue evidence="2">The whole plant</tissue>
    </source>
</reference>
<keyword evidence="1" id="KW-1133">Transmembrane helix</keyword>
<keyword evidence="3" id="KW-1185">Reference proteome</keyword>
<gene>
    <name evidence="2" type="primary">EBM</name>
    <name evidence="2" type="ORF">MA16_Dca027570</name>
</gene>
<proteinExistence type="predicted"/>
<feature type="transmembrane region" description="Helical" evidence="1">
    <location>
        <begin position="70"/>
        <end position="94"/>
    </location>
</feature>
<evidence type="ECO:0000313" key="3">
    <source>
        <dbReference type="Proteomes" id="UP000233837"/>
    </source>
</evidence>
<accession>A0A2I0W7T5</accession>
<dbReference type="Proteomes" id="UP000233837">
    <property type="component" value="Unassembled WGS sequence"/>
</dbReference>
<name>A0A2I0W7T5_9ASPA</name>
<dbReference type="STRING" id="906689.A0A2I0W7T5"/>
<sequence length="119" mass="13020">MATVGKTKLESGWLAARSTEVEVTGLQLTTTTPPSGPSAPWMEAAVPGTYVSSPLSFSISRGYSSNRIEMYIACVMGCFFYKLYITVAMCFGYFSNEDFRNRMGVLPAGQIFPTGKLFE</sequence>
<keyword evidence="1" id="KW-0472">Membrane</keyword>
<evidence type="ECO:0000256" key="1">
    <source>
        <dbReference type="SAM" id="Phobius"/>
    </source>
</evidence>
<dbReference type="EMBL" id="KZ502873">
    <property type="protein sequence ID" value="PKU71728.1"/>
    <property type="molecule type" value="Genomic_DNA"/>
</dbReference>
<reference evidence="2 3" key="2">
    <citation type="journal article" date="2017" name="Nature">
        <title>The Apostasia genome and the evolution of orchids.</title>
        <authorList>
            <person name="Zhang G.Q."/>
            <person name="Liu K.W."/>
            <person name="Li Z."/>
            <person name="Lohaus R."/>
            <person name="Hsiao Y.Y."/>
            <person name="Niu S.C."/>
            <person name="Wang J.Y."/>
            <person name="Lin Y.C."/>
            <person name="Xu Q."/>
            <person name="Chen L.J."/>
            <person name="Yoshida K."/>
            <person name="Fujiwara S."/>
            <person name="Wang Z.W."/>
            <person name="Zhang Y.Q."/>
            <person name="Mitsuda N."/>
            <person name="Wang M."/>
            <person name="Liu G.H."/>
            <person name="Pecoraro L."/>
            <person name="Huang H.X."/>
            <person name="Xiao X.J."/>
            <person name="Lin M."/>
            <person name="Wu X.Y."/>
            <person name="Wu W.L."/>
            <person name="Chen Y.Y."/>
            <person name="Chang S.B."/>
            <person name="Sakamoto S."/>
            <person name="Ohme-Takagi M."/>
            <person name="Yagi M."/>
            <person name="Zeng S.J."/>
            <person name="Shen C.Y."/>
            <person name="Yeh C.M."/>
            <person name="Luo Y.B."/>
            <person name="Tsai W.C."/>
            <person name="Van de Peer Y."/>
            <person name="Liu Z.J."/>
        </authorList>
    </citation>
    <scope>NUCLEOTIDE SEQUENCE [LARGE SCALE GENOMIC DNA]</scope>
    <source>
        <tissue evidence="2">The whole plant</tissue>
    </source>
</reference>
<keyword evidence="1" id="KW-0812">Transmembrane</keyword>
<evidence type="ECO:0000313" key="2">
    <source>
        <dbReference type="EMBL" id="PKU71728.1"/>
    </source>
</evidence>